<dbReference type="Proteomes" id="UP000499080">
    <property type="component" value="Unassembled WGS sequence"/>
</dbReference>
<dbReference type="EMBL" id="BGPR01052990">
    <property type="protein sequence ID" value="GBO29799.1"/>
    <property type="molecule type" value="Genomic_DNA"/>
</dbReference>
<keyword evidence="2" id="KW-1185">Reference proteome</keyword>
<evidence type="ECO:0000313" key="2">
    <source>
        <dbReference type="Proteomes" id="UP000499080"/>
    </source>
</evidence>
<organism evidence="1 2">
    <name type="scientific">Araneus ventricosus</name>
    <name type="common">Orbweaver spider</name>
    <name type="synonym">Epeira ventricosa</name>
    <dbReference type="NCBI Taxonomy" id="182803"/>
    <lineage>
        <taxon>Eukaryota</taxon>
        <taxon>Metazoa</taxon>
        <taxon>Ecdysozoa</taxon>
        <taxon>Arthropoda</taxon>
        <taxon>Chelicerata</taxon>
        <taxon>Arachnida</taxon>
        <taxon>Araneae</taxon>
        <taxon>Araneomorphae</taxon>
        <taxon>Entelegynae</taxon>
        <taxon>Araneoidea</taxon>
        <taxon>Araneidae</taxon>
        <taxon>Araneus</taxon>
    </lineage>
</organism>
<proteinExistence type="predicted"/>
<dbReference type="AlphaFoldDB" id="A0A4Y2VXE7"/>
<protein>
    <submittedName>
        <fullName evidence="1">Uncharacterized protein</fullName>
    </submittedName>
</protein>
<accession>A0A4Y2VXE7</accession>
<evidence type="ECO:0000313" key="1">
    <source>
        <dbReference type="EMBL" id="GBO29799.1"/>
    </source>
</evidence>
<sequence length="96" mass="11034">MPRMKEGKRDFIEAPRWLLRHIYSARYVSNCPSTFLVPCLQKSVLIAFQVPLIPLVWTMVDFRTDVRGGRLVPQDARGPQNLCSGFVLLLNFLKNS</sequence>
<comment type="caution">
    <text evidence="1">The sequence shown here is derived from an EMBL/GenBank/DDBJ whole genome shotgun (WGS) entry which is preliminary data.</text>
</comment>
<name>A0A4Y2VXE7_ARAVE</name>
<reference evidence="1 2" key="1">
    <citation type="journal article" date="2019" name="Sci. Rep.">
        <title>Orb-weaving spider Araneus ventricosus genome elucidates the spidroin gene catalogue.</title>
        <authorList>
            <person name="Kono N."/>
            <person name="Nakamura H."/>
            <person name="Ohtoshi R."/>
            <person name="Moran D.A.P."/>
            <person name="Shinohara A."/>
            <person name="Yoshida Y."/>
            <person name="Fujiwara M."/>
            <person name="Mori M."/>
            <person name="Tomita M."/>
            <person name="Arakawa K."/>
        </authorList>
    </citation>
    <scope>NUCLEOTIDE SEQUENCE [LARGE SCALE GENOMIC DNA]</scope>
</reference>
<gene>
    <name evidence="1" type="ORF">AVEN_188021_1</name>
</gene>